<dbReference type="GO" id="GO:0005737">
    <property type="term" value="C:cytoplasm"/>
    <property type="evidence" value="ECO:0007669"/>
    <property type="project" value="TreeGrafter"/>
</dbReference>
<dbReference type="InterPro" id="IPR003719">
    <property type="entry name" value="Phenazine_PhzF-like"/>
</dbReference>
<dbReference type="PANTHER" id="PTHR13774">
    <property type="entry name" value="PHENAZINE BIOSYNTHESIS PROTEIN"/>
    <property type="match status" value="1"/>
</dbReference>
<name>A0A1V9YZV1_9STRA</name>
<reference evidence="3 4" key="1">
    <citation type="journal article" date="2014" name="Genome Biol. Evol.">
        <title>The secreted proteins of Achlya hypogyna and Thraustotheca clavata identify the ancestral oomycete secretome and reveal gene acquisitions by horizontal gene transfer.</title>
        <authorList>
            <person name="Misner I."/>
            <person name="Blouin N."/>
            <person name="Leonard G."/>
            <person name="Richards T.A."/>
            <person name="Lane C.E."/>
        </authorList>
    </citation>
    <scope>NUCLEOTIDE SEQUENCE [LARGE SCALE GENOMIC DNA]</scope>
    <source>
        <strain evidence="3 4">ATCC 34112</strain>
    </source>
</reference>
<dbReference type="Pfam" id="PF02567">
    <property type="entry name" value="PhzC-PhzF"/>
    <property type="match status" value="1"/>
</dbReference>
<dbReference type="STRING" id="74557.A0A1V9YZV1"/>
<evidence type="ECO:0000256" key="2">
    <source>
        <dbReference type="ARBA" id="ARBA00023235"/>
    </source>
</evidence>
<dbReference type="Gene3D" id="3.10.310.10">
    <property type="entry name" value="Diaminopimelate Epimerase, Chain A, domain 1"/>
    <property type="match status" value="2"/>
</dbReference>
<dbReference type="OrthoDB" id="75169at2759"/>
<dbReference type="NCBIfam" id="TIGR00654">
    <property type="entry name" value="PhzF_family"/>
    <property type="match status" value="1"/>
</dbReference>
<feature type="non-terminal residue" evidence="3">
    <location>
        <position position="1"/>
    </location>
</feature>
<dbReference type="PANTHER" id="PTHR13774:SF17">
    <property type="entry name" value="PHENAZINE BIOSYNTHESIS-LIKE DOMAIN-CONTAINING PROTEIN"/>
    <property type="match status" value="1"/>
</dbReference>
<dbReference type="Proteomes" id="UP000243217">
    <property type="component" value="Unassembled WGS sequence"/>
</dbReference>
<comment type="similarity">
    <text evidence="1">Belongs to the PhzF family.</text>
</comment>
<evidence type="ECO:0000313" key="3">
    <source>
        <dbReference type="EMBL" id="OQR91296.1"/>
    </source>
</evidence>
<keyword evidence="2" id="KW-0413">Isomerase</keyword>
<evidence type="ECO:0000313" key="4">
    <source>
        <dbReference type="Proteomes" id="UP000243217"/>
    </source>
</evidence>
<evidence type="ECO:0000256" key="1">
    <source>
        <dbReference type="ARBA" id="ARBA00008270"/>
    </source>
</evidence>
<protein>
    <recommendedName>
        <fullName evidence="5">Phenazine biosynthesis protein PhzF</fullName>
    </recommendedName>
</protein>
<keyword evidence="4" id="KW-1185">Reference proteome</keyword>
<organism evidence="3 4">
    <name type="scientific">Thraustotheca clavata</name>
    <dbReference type="NCBI Taxonomy" id="74557"/>
    <lineage>
        <taxon>Eukaryota</taxon>
        <taxon>Sar</taxon>
        <taxon>Stramenopiles</taxon>
        <taxon>Oomycota</taxon>
        <taxon>Saprolegniomycetes</taxon>
        <taxon>Saprolegniales</taxon>
        <taxon>Achlyaceae</taxon>
        <taxon>Thraustotheca</taxon>
    </lineage>
</organism>
<sequence length="377" mass="41963">TRSKKVEKNALPVFDVNGDCLYIHRIVIVQVQKHDLKTMLIKNFINNQAGERTIFLYSAALLVEFYISCGFTVTGNMIQDKIEMLYKVHNGLGVVQVDAFATQPYQGNPAAVVVLSPKQFNAPNAAQMMQKIALEMNLSETAFVSPKESGIDYNLRWFKPAKEVDICGHATLAAAFTLYTDKYCAKDQPIRFHTRSGILTTRHVTLDNGHPGIMMDFPASKKILHEKTWYSSTQTQLLQAFQLTSSCIIAIEQYGSDIICQVDPAAFARVTIPDSTKLIALDCRATILTCVAPSTSGYDYFCRFFGPRNGINEDPVTGSAQCALVPYYSNFLSGQTSFCCRQKSARGGDIHAQLVHNRVILYGPGVMTLRGTLNWWL</sequence>
<comment type="caution">
    <text evidence="3">The sequence shown here is derived from an EMBL/GenBank/DDBJ whole genome shotgun (WGS) entry which is preliminary data.</text>
</comment>
<dbReference type="GO" id="GO:0016853">
    <property type="term" value="F:isomerase activity"/>
    <property type="evidence" value="ECO:0007669"/>
    <property type="project" value="UniProtKB-KW"/>
</dbReference>
<dbReference type="EMBL" id="JNBS01002438">
    <property type="protein sequence ID" value="OQR91296.1"/>
    <property type="molecule type" value="Genomic_DNA"/>
</dbReference>
<dbReference type="AlphaFoldDB" id="A0A1V9YZV1"/>
<gene>
    <name evidence="3" type="ORF">THRCLA_09047</name>
</gene>
<accession>A0A1V9YZV1</accession>
<proteinExistence type="inferred from homology"/>
<dbReference type="SUPFAM" id="SSF54506">
    <property type="entry name" value="Diaminopimelate epimerase-like"/>
    <property type="match status" value="1"/>
</dbReference>
<evidence type="ECO:0008006" key="5">
    <source>
        <dbReference type="Google" id="ProtNLM"/>
    </source>
</evidence>